<protein>
    <submittedName>
        <fullName evidence="4">ATP-binding cassette domain-containing protein</fullName>
    </submittedName>
</protein>
<dbReference type="SUPFAM" id="SSF52540">
    <property type="entry name" value="P-loop containing nucleoside triphosphate hydrolases"/>
    <property type="match status" value="1"/>
</dbReference>
<dbReference type="Pfam" id="PF00005">
    <property type="entry name" value="ABC_tran"/>
    <property type="match status" value="1"/>
</dbReference>
<dbReference type="PANTHER" id="PTHR42798">
    <property type="entry name" value="LIPOPROTEIN-RELEASING SYSTEM ATP-BINDING PROTEIN LOLD"/>
    <property type="match status" value="1"/>
</dbReference>
<reference evidence="4 5" key="1">
    <citation type="submission" date="2019-05" db="EMBL/GenBank/DDBJ databases">
        <title>The metagenome of a microbial culture collection derived from dairy environment covers the genomic content of the human microbiome.</title>
        <authorList>
            <person name="Roder T."/>
            <person name="Wuthrich D."/>
            <person name="Sattari Z."/>
            <person name="Von Ah U."/>
            <person name="Bar C."/>
            <person name="Ronchi F."/>
            <person name="Macpherson A.J."/>
            <person name="Ganal-Vonarburg S.C."/>
            <person name="Bruggmann R."/>
            <person name="Vergeres G."/>
        </authorList>
    </citation>
    <scope>NUCLEOTIDE SEQUENCE [LARGE SCALE GENOMIC DNA]</scope>
    <source>
        <strain evidence="4 5">FAM 20833</strain>
    </source>
</reference>
<dbReference type="GO" id="GO:0016887">
    <property type="term" value="F:ATP hydrolysis activity"/>
    <property type="evidence" value="ECO:0007669"/>
    <property type="project" value="InterPro"/>
</dbReference>
<dbReference type="PANTHER" id="PTHR42798:SF4">
    <property type="entry name" value="ABC TRANSPORTER DOMAIN-CONTAINING PROTEIN"/>
    <property type="match status" value="1"/>
</dbReference>
<feature type="domain" description="ABC transporter" evidence="3">
    <location>
        <begin position="2"/>
        <end position="212"/>
    </location>
</feature>
<proteinExistence type="predicted"/>
<dbReference type="Gene3D" id="3.40.50.300">
    <property type="entry name" value="P-loop containing nucleotide triphosphate hydrolases"/>
    <property type="match status" value="1"/>
</dbReference>
<dbReference type="GeneID" id="45495968"/>
<keyword evidence="1" id="KW-0547">Nucleotide-binding</keyword>
<comment type="caution">
    <text evidence="4">The sequence shown here is derived from an EMBL/GenBank/DDBJ whole genome shotgun (WGS) entry which is preliminary data.</text>
</comment>
<dbReference type="Proteomes" id="UP000307747">
    <property type="component" value="Unassembled WGS sequence"/>
</dbReference>
<evidence type="ECO:0000256" key="1">
    <source>
        <dbReference type="ARBA" id="ARBA00022741"/>
    </source>
</evidence>
<dbReference type="KEGG" id="sxl:SXYLSMQ121_0330"/>
<dbReference type="AlphaFoldDB" id="A0A5R9B1A4"/>
<dbReference type="OrthoDB" id="9791546at2"/>
<accession>A0A5R9B1A4</accession>
<organism evidence="4 5">
    <name type="scientific">Staphylococcus xylosus</name>
    <dbReference type="NCBI Taxonomy" id="1288"/>
    <lineage>
        <taxon>Bacteria</taxon>
        <taxon>Bacillati</taxon>
        <taxon>Bacillota</taxon>
        <taxon>Bacilli</taxon>
        <taxon>Bacillales</taxon>
        <taxon>Staphylococcaceae</taxon>
        <taxon>Staphylococcus</taxon>
    </lineage>
</organism>
<gene>
    <name evidence="4" type="ORF">FEZ53_08960</name>
</gene>
<dbReference type="InterPro" id="IPR003439">
    <property type="entry name" value="ABC_transporter-like_ATP-bd"/>
</dbReference>
<evidence type="ECO:0000259" key="3">
    <source>
        <dbReference type="PROSITE" id="PS50893"/>
    </source>
</evidence>
<name>A0A5R9B1A4_STAXY</name>
<dbReference type="GO" id="GO:0005524">
    <property type="term" value="F:ATP binding"/>
    <property type="evidence" value="ECO:0007669"/>
    <property type="project" value="UniProtKB-KW"/>
</dbReference>
<dbReference type="InterPro" id="IPR003593">
    <property type="entry name" value="AAA+_ATPase"/>
</dbReference>
<dbReference type="PROSITE" id="PS50893">
    <property type="entry name" value="ABC_TRANSPORTER_2"/>
    <property type="match status" value="1"/>
</dbReference>
<dbReference type="InterPro" id="IPR027417">
    <property type="entry name" value="P-loop_NTPase"/>
</dbReference>
<dbReference type="RefSeq" id="WP_042361969.1">
    <property type="nucleotide sequence ID" value="NZ_CP008724.1"/>
</dbReference>
<dbReference type="EMBL" id="VBTJ01000002">
    <property type="protein sequence ID" value="TLP89590.1"/>
    <property type="molecule type" value="Genomic_DNA"/>
</dbReference>
<dbReference type="InterPro" id="IPR017871">
    <property type="entry name" value="ABC_transporter-like_CS"/>
</dbReference>
<sequence length="212" mass="23541">MIKLDKLTISKAGNVIFRDLSYAFHYGKSYALMGSSGSGKSTLLNGIAGFEKFDSGNIYIHNKKLVTNHRFYKLQLGYLFQNYGLIDNLSVEKNINIGLAFKKNSKKIKRQLIASLLKDLDMNIDLTRKVSTLSGGEQQRVALIRLLLKDPTIILADEPTGSVDKANGERILSKLLSTLNNKKVIIIATHDINIARKCDVILNIADLNSNST</sequence>
<evidence type="ECO:0000256" key="2">
    <source>
        <dbReference type="ARBA" id="ARBA00022840"/>
    </source>
</evidence>
<dbReference type="PROSITE" id="PS00211">
    <property type="entry name" value="ABC_TRANSPORTER_1"/>
    <property type="match status" value="1"/>
</dbReference>
<evidence type="ECO:0000313" key="5">
    <source>
        <dbReference type="Proteomes" id="UP000307747"/>
    </source>
</evidence>
<dbReference type="SMART" id="SM00382">
    <property type="entry name" value="AAA"/>
    <property type="match status" value="1"/>
</dbReference>
<keyword evidence="2 4" id="KW-0067">ATP-binding</keyword>
<evidence type="ECO:0000313" key="4">
    <source>
        <dbReference type="EMBL" id="TLP89590.1"/>
    </source>
</evidence>